<gene>
    <name evidence="1" type="ORF">L9F63_014111</name>
</gene>
<dbReference type="EMBL" id="JASPKZ010003044">
    <property type="protein sequence ID" value="KAJ9594499.1"/>
    <property type="molecule type" value="Genomic_DNA"/>
</dbReference>
<sequence length="63" mass="7631">KQREDALKLLNIKGRIYERIRPYLARLCRERIMSDLEDFDHVFGTRGEEEFDSVYQRIQLTQA</sequence>
<evidence type="ECO:0000313" key="2">
    <source>
        <dbReference type="Proteomes" id="UP001233999"/>
    </source>
</evidence>
<feature type="non-terminal residue" evidence="1">
    <location>
        <position position="1"/>
    </location>
</feature>
<protein>
    <submittedName>
        <fullName evidence="1">Uncharacterized protein</fullName>
    </submittedName>
</protein>
<feature type="non-terminal residue" evidence="1">
    <location>
        <position position="63"/>
    </location>
</feature>
<comment type="caution">
    <text evidence="1">The sequence shown here is derived from an EMBL/GenBank/DDBJ whole genome shotgun (WGS) entry which is preliminary data.</text>
</comment>
<evidence type="ECO:0000313" key="1">
    <source>
        <dbReference type="EMBL" id="KAJ9594499.1"/>
    </source>
</evidence>
<dbReference type="AlphaFoldDB" id="A0AAD8A8N9"/>
<organism evidence="1 2">
    <name type="scientific">Diploptera punctata</name>
    <name type="common">Pacific beetle cockroach</name>
    <dbReference type="NCBI Taxonomy" id="6984"/>
    <lineage>
        <taxon>Eukaryota</taxon>
        <taxon>Metazoa</taxon>
        <taxon>Ecdysozoa</taxon>
        <taxon>Arthropoda</taxon>
        <taxon>Hexapoda</taxon>
        <taxon>Insecta</taxon>
        <taxon>Pterygota</taxon>
        <taxon>Neoptera</taxon>
        <taxon>Polyneoptera</taxon>
        <taxon>Dictyoptera</taxon>
        <taxon>Blattodea</taxon>
        <taxon>Blaberoidea</taxon>
        <taxon>Blaberidae</taxon>
        <taxon>Diplopterinae</taxon>
        <taxon>Diploptera</taxon>
    </lineage>
</organism>
<dbReference type="Proteomes" id="UP001233999">
    <property type="component" value="Unassembled WGS sequence"/>
</dbReference>
<reference evidence="1" key="2">
    <citation type="submission" date="2023-05" db="EMBL/GenBank/DDBJ databases">
        <authorList>
            <person name="Fouks B."/>
        </authorList>
    </citation>
    <scope>NUCLEOTIDE SEQUENCE</scope>
    <source>
        <strain evidence="1">Stay&amp;Tobe</strain>
        <tissue evidence="1">Testes</tissue>
    </source>
</reference>
<name>A0AAD8A8N9_DIPPU</name>
<accession>A0AAD8A8N9</accession>
<reference evidence="1" key="1">
    <citation type="journal article" date="2023" name="IScience">
        <title>Live-bearing cockroach genome reveals convergent evolutionary mechanisms linked to viviparity in insects and beyond.</title>
        <authorList>
            <person name="Fouks B."/>
            <person name="Harrison M.C."/>
            <person name="Mikhailova A.A."/>
            <person name="Marchal E."/>
            <person name="English S."/>
            <person name="Carruthers M."/>
            <person name="Jennings E.C."/>
            <person name="Chiamaka E.L."/>
            <person name="Frigard R.A."/>
            <person name="Pippel M."/>
            <person name="Attardo G.M."/>
            <person name="Benoit J.B."/>
            <person name="Bornberg-Bauer E."/>
            <person name="Tobe S.S."/>
        </authorList>
    </citation>
    <scope>NUCLEOTIDE SEQUENCE</scope>
    <source>
        <strain evidence="1">Stay&amp;Tobe</strain>
    </source>
</reference>
<keyword evidence="2" id="KW-1185">Reference proteome</keyword>
<proteinExistence type="predicted"/>